<dbReference type="FunCoup" id="A0A671EMC5">
    <property type="interactions" value="98"/>
</dbReference>
<organism evidence="8 9">
    <name type="scientific">Rhinolophus ferrumequinum</name>
    <name type="common">Greater horseshoe bat</name>
    <dbReference type="NCBI Taxonomy" id="59479"/>
    <lineage>
        <taxon>Eukaryota</taxon>
        <taxon>Metazoa</taxon>
        <taxon>Chordata</taxon>
        <taxon>Craniata</taxon>
        <taxon>Vertebrata</taxon>
        <taxon>Euteleostomi</taxon>
        <taxon>Mammalia</taxon>
        <taxon>Eutheria</taxon>
        <taxon>Laurasiatheria</taxon>
        <taxon>Chiroptera</taxon>
        <taxon>Yinpterochiroptera</taxon>
        <taxon>Rhinolophoidea</taxon>
        <taxon>Rhinolophidae</taxon>
        <taxon>Rhinolophinae</taxon>
        <taxon>Rhinolophus</taxon>
    </lineage>
</organism>
<evidence type="ECO:0008006" key="10">
    <source>
        <dbReference type="Google" id="ProtNLM"/>
    </source>
</evidence>
<dbReference type="Ensembl" id="ENSRFET00010014064.1">
    <property type="protein sequence ID" value="ENSRFEP00010012853.1"/>
    <property type="gene ID" value="ENSRFEG00010008743.1"/>
</dbReference>
<reference evidence="9" key="3">
    <citation type="submission" date="2018-12" db="EMBL/GenBank/DDBJ databases">
        <title>G10K-VGP greater horseshoe bat female genome, primary haplotype.</title>
        <authorList>
            <person name="Teeling E."/>
            <person name="Myers G."/>
            <person name="Vernes S."/>
            <person name="Pippel M."/>
            <person name="Winkler S."/>
            <person name="Fedrigo O."/>
            <person name="Rhie A."/>
            <person name="Koren S."/>
            <person name="Phillippy A."/>
            <person name="Lewin H."/>
            <person name="Damas J."/>
            <person name="Howe K."/>
            <person name="Mountcastle J."/>
            <person name="Jarvis E.D."/>
        </authorList>
    </citation>
    <scope>NUCLEOTIDE SEQUENCE [LARGE SCALE GENOMIC DNA]</scope>
</reference>
<name>A0A671EMC5_RHIFE</name>
<dbReference type="PANTHER" id="PTHR16877:SF0">
    <property type="entry name" value="HEPCIDIN"/>
    <property type="match status" value="1"/>
</dbReference>
<dbReference type="GeneTree" id="ENSGT00390000003154"/>
<reference evidence="8 9" key="1">
    <citation type="journal article" date="2015" name="Annu Rev Anim Biosci">
        <title>The Genome 10K Project: a way forward.</title>
        <authorList>
            <person name="Koepfli K.P."/>
            <person name="Paten B."/>
            <person name="O'Brien S.J."/>
            <person name="Koepfli K.P."/>
            <person name="Paten B."/>
            <person name="Antunes A."/>
            <person name="Belov K."/>
            <person name="Bustamante C."/>
            <person name="Castoe T.A."/>
            <person name="Clawson H."/>
            <person name="Crawford A.J."/>
            <person name="Diekhans M."/>
            <person name="Distel D."/>
            <person name="Durbin R."/>
            <person name="Earl D."/>
            <person name="Fujita M.K."/>
            <person name="Gamble T."/>
            <person name="Georges A."/>
            <person name="Gemmell N."/>
            <person name="Gilbert M.T."/>
            <person name="Graves J.M."/>
            <person name="Green R.E."/>
            <person name="Hickey G."/>
            <person name="Jarvis E.D."/>
            <person name="Johnson W."/>
            <person name="Komissarov A."/>
            <person name="Korf I."/>
            <person name="Kuhn R."/>
            <person name="Larkin D.M."/>
            <person name="Lewin H."/>
            <person name="Lopez J.V."/>
            <person name="Ma J."/>
            <person name="Marques-Bonet T."/>
            <person name="Miller W."/>
            <person name="Murphy R."/>
            <person name="Pevzner P."/>
            <person name="Shapiro B."/>
            <person name="Steiner C."/>
            <person name="Tamazian G."/>
            <person name="Venkatesh B."/>
            <person name="Wang J."/>
            <person name="Wayne R."/>
            <person name="Wiley E."/>
            <person name="Yang H."/>
            <person name="Zhang G."/>
            <person name="Haussler D."/>
            <person name="Ryder O."/>
            <person name="O'Brien S.J."/>
        </authorList>
    </citation>
    <scope>NUCLEOTIDE SEQUENCE</scope>
</reference>
<reference evidence="8 9" key="2">
    <citation type="journal article" date="2018" name="Annu Rev Anim Biosci">
        <title>Bat Biology, Genomes, and the Bat1K Project: To Generate Chromosome-Level Genomes for All Living Bat Species.</title>
        <authorList>
            <person name="Teeling E.C."/>
            <person name="Vernes S.C."/>
            <person name="Davalos L.M."/>
            <person name="Ray D.A."/>
            <person name="Gilbert M.T.P."/>
            <person name="Myers E."/>
        </authorList>
    </citation>
    <scope>NUCLEOTIDE SEQUENCE</scope>
</reference>
<comment type="subcellular location">
    <subcellularLocation>
        <location evidence="1">Secreted</location>
    </subcellularLocation>
</comment>
<evidence type="ECO:0000256" key="1">
    <source>
        <dbReference type="ARBA" id="ARBA00004613"/>
    </source>
</evidence>
<dbReference type="AlphaFoldDB" id="A0A671EMC5"/>
<dbReference type="Pfam" id="PF06446">
    <property type="entry name" value="Hepcidin"/>
    <property type="match status" value="1"/>
</dbReference>
<evidence type="ECO:0000313" key="8">
    <source>
        <dbReference type="Ensembl" id="ENSRFEP00010012853.1"/>
    </source>
</evidence>
<keyword evidence="4" id="KW-0372">Hormone</keyword>
<dbReference type="GO" id="GO:0006879">
    <property type="term" value="P:intracellular iron ion homeostasis"/>
    <property type="evidence" value="ECO:0007669"/>
    <property type="project" value="InterPro"/>
</dbReference>
<keyword evidence="3" id="KW-0964">Secreted</keyword>
<evidence type="ECO:0000256" key="3">
    <source>
        <dbReference type="ARBA" id="ARBA00022525"/>
    </source>
</evidence>
<reference evidence="8" key="4">
    <citation type="submission" date="2025-08" db="UniProtKB">
        <authorList>
            <consortium name="Ensembl"/>
        </authorList>
    </citation>
    <scope>IDENTIFICATION</scope>
</reference>
<feature type="region of interest" description="Disordered" evidence="7">
    <location>
        <begin position="1"/>
        <end position="20"/>
    </location>
</feature>
<keyword evidence="5" id="KW-0732">Signal</keyword>
<dbReference type="Proteomes" id="UP000472240">
    <property type="component" value="Chromosome 15"/>
</dbReference>
<comment type="similarity">
    <text evidence="2">Belongs to the hepcidin family.</text>
</comment>
<dbReference type="GO" id="GO:0042742">
    <property type="term" value="P:defense response to bacterium"/>
    <property type="evidence" value="ECO:0007669"/>
    <property type="project" value="TreeGrafter"/>
</dbReference>
<evidence type="ECO:0000313" key="9">
    <source>
        <dbReference type="Proteomes" id="UP000472240"/>
    </source>
</evidence>
<evidence type="ECO:0000256" key="6">
    <source>
        <dbReference type="ARBA" id="ARBA00023157"/>
    </source>
</evidence>
<dbReference type="GO" id="GO:0034760">
    <property type="term" value="P:negative regulation of iron ion transmembrane transport"/>
    <property type="evidence" value="ECO:0007669"/>
    <property type="project" value="TreeGrafter"/>
</dbReference>
<protein>
    <recommendedName>
        <fullName evidence="10">Hepcidin antimicrobial peptide</fullName>
    </recommendedName>
</protein>
<dbReference type="GO" id="GO:0005179">
    <property type="term" value="F:hormone activity"/>
    <property type="evidence" value="ECO:0007669"/>
    <property type="project" value="UniProtKB-KW"/>
</dbReference>
<keyword evidence="6" id="KW-1015">Disulfide bond</keyword>
<dbReference type="InParanoid" id="A0A671EMC5"/>
<sequence>MRTKGRGLSTPASLSRPHKSNCNWAQTPELVLDLTAGQPARRHRMALSTQIQATCLLLLLLASLTSASILSHQTTQLADLQTQDTAGAKAGWTPGLRRLRRRDAHFPICIYCCGCCYKSRCGLCCKT</sequence>
<dbReference type="GO" id="GO:0005615">
    <property type="term" value="C:extracellular space"/>
    <property type="evidence" value="ECO:0007669"/>
    <property type="project" value="TreeGrafter"/>
</dbReference>
<evidence type="ECO:0000256" key="4">
    <source>
        <dbReference type="ARBA" id="ARBA00022702"/>
    </source>
</evidence>
<proteinExistence type="inferred from homology"/>
<dbReference type="InterPro" id="IPR010500">
    <property type="entry name" value="Hepcidin"/>
</dbReference>
<evidence type="ECO:0000256" key="7">
    <source>
        <dbReference type="SAM" id="MobiDB-lite"/>
    </source>
</evidence>
<evidence type="ECO:0000256" key="5">
    <source>
        <dbReference type="ARBA" id="ARBA00022729"/>
    </source>
</evidence>
<evidence type="ECO:0000256" key="2">
    <source>
        <dbReference type="ARBA" id="ARBA00008022"/>
    </source>
</evidence>
<accession>A0A671EMC5</accession>
<dbReference type="PANTHER" id="PTHR16877">
    <property type="entry name" value="HEPCIDIN"/>
    <property type="match status" value="1"/>
</dbReference>
<reference evidence="8" key="5">
    <citation type="submission" date="2025-09" db="UniProtKB">
        <authorList>
            <consortium name="Ensembl"/>
        </authorList>
    </citation>
    <scope>IDENTIFICATION</scope>
</reference>
<dbReference type="OMA" id="PICLFCC"/>
<keyword evidence="9" id="KW-1185">Reference proteome</keyword>